<protein>
    <submittedName>
        <fullName evidence="3">STAS domain-containing protein</fullName>
    </submittedName>
</protein>
<reference evidence="1 2" key="2">
    <citation type="submission" date="2018-11" db="EMBL/GenBank/DDBJ databases">
        <authorList>
            <consortium name="Pathogen Informatics"/>
        </authorList>
    </citation>
    <scope>NUCLEOTIDE SEQUENCE [LARGE SCALE GENOMIC DNA]</scope>
</reference>
<evidence type="ECO:0000313" key="2">
    <source>
        <dbReference type="Proteomes" id="UP000270296"/>
    </source>
</evidence>
<reference evidence="3" key="1">
    <citation type="submission" date="2016-06" db="UniProtKB">
        <authorList>
            <consortium name="WormBaseParasite"/>
        </authorList>
    </citation>
    <scope>IDENTIFICATION</scope>
</reference>
<name>A0A183IDW8_9BILA</name>
<proteinExistence type="predicted"/>
<accession>A0A183IDW8</accession>
<sequence length="117" mass="13049">MSSSMDYTRMVFVTGNVEFLIEEPARLTAWSEAVAKEVCEQKPMFAAVHLQGLGKQGRTNEFLERLTKGFVRPMRTLVSTISLPGWNASLQTEHSTLAQCKVQDVDLGDVVLVFATR</sequence>
<organism evidence="3">
    <name type="scientific">Soboliphyme baturini</name>
    <dbReference type="NCBI Taxonomy" id="241478"/>
    <lineage>
        <taxon>Eukaryota</taxon>
        <taxon>Metazoa</taxon>
        <taxon>Ecdysozoa</taxon>
        <taxon>Nematoda</taxon>
        <taxon>Enoplea</taxon>
        <taxon>Dorylaimia</taxon>
        <taxon>Dioctophymatida</taxon>
        <taxon>Dioctophymatoidea</taxon>
        <taxon>Soboliphymatidae</taxon>
        <taxon>Soboliphyme</taxon>
    </lineage>
</organism>
<dbReference type="Proteomes" id="UP000270296">
    <property type="component" value="Unassembled WGS sequence"/>
</dbReference>
<evidence type="ECO:0000313" key="1">
    <source>
        <dbReference type="EMBL" id="VDO95567.1"/>
    </source>
</evidence>
<evidence type="ECO:0000313" key="3">
    <source>
        <dbReference type="WBParaSite" id="SBAD_0000190001-mRNA-1"/>
    </source>
</evidence>
<dbReference type="OrthoDB" id="5842615at2759"/>
<gene>
    <name evidence="1" type="ORF">SBAD_LOCUS1812</name>
</gene>
<dbReference type="EMBL" id="UZAM01006962">
    <property type="protein sequence ID" value="VDO95567.1"/>
    <property type="molecule type" value="Genomic_DNA"/>
</dbReference>
<keyword evidence="2" id="KW-1185">Reference proteome</keyword>
<dbReference type="AlphaFoldDB" id="A0A183IDW8"/>
<dbReference type="WBParaSite" id="SBAD_0000190001-mRNA-1">
    <property type="protein sequence ID" value="SBAD_0000190001-mRNA-1"/>
    <property type="gene ID" value="SBAD_0000190001"/>
</dbReference>